<dbReference type="SUPFAM" id="SSF56112">
    <property type="entry name" value="Protein kinase-like (PK-like)"/>
    <property type="match status" value="1"/>
</dbReference>
<proteinExistence type="predicted"/>
<reference evidence="3" key="1">
    <citation type="submission" date="2023-10" db="EMBL/GenBank/DDBJ databases">
        <authorList>
            <person name="Noh H."/>
        </authorList>
    </citation>
    <scope>NUCLEOTIDE SEQUENCE</scope>
    <source>
        <strain evidence="3">DUCC4014</strain>
    </source>
</reference>
<dbReference type="InterPro" id="IPR008266">
    <property type="entry name" value="Tyr_kinase_AS"/>
</dbReference>
<accession>A0AAF0Y4L4</accession>
<dbReference type="GO" id="GO:0004674">
    <property type="term" value="F:protein serine/threonine kinase activity"/>
    <property type="evidence" value="ECO:0007669"/>
    <property type="project" value="TreeGrafter"/>
</dbReference>
<keyword evidence="3" id="KW-0808">Transferase</keyword>
<feature type="region of interest" description="Disordered" evidence="1">
    <location>
        <begin position="1"/>
        <end position="54"/>
    </location>
</feature>
<dbReference type="AlphaFoldDB" id="A0AAF0Y4L4"/>
<dbReference type="InterPro" id="IPR011009">
    <property type="entry name" value="Kinase-like_dom_sf"/>
</dbReference>
<dbReference type="GeneID" id="87804442"/>
<organism evidence="3 4">
    <name type="scientific">Vanrija pseudolonga</name>
    <dbReference type="NCBI Taxonomy" id="143232"/>
    <lineage>
        <taxon>Eukaryota</taxon>
        <taxon>Fungi</taxon>
        <taxon>Dikarya</taxon>
        <taxon>Basidiomycota</taxon>
        <taxon>Agaricomycotina</taxon>
        <taxon>Tremellomycetes</taxon>
        <taxon>Trichosporonales</taxon>
        <taxon>Trichosporonaceae</taxon>
        <taxon>Vanrija</taxon>
    </lineage>
</organism>
<dbReference type="Proteomes" id="UP000827549">
    <property type="component" value="Chromosome 1"/>
</dbReference>
<dbReference type="Gene3D" id="1.10.510.10">
    <property type="entry name" value="Transferase(Phosphotransferase) domain 1"/>
    <property type="match status" value="1"/>
</dbReference>
<dbReference type="SMART" id="SM00220">
    <property type="entry name" value="S_TKc"/>
    <property type="match status" value="1"/>
</dbReference>
<protein>
    <submittedName>
        <fullName evidence="3">Serine/threonine-protein kinase pim-2</fullName>
    </submittedName>
</protein>
<dbReference type="PANTHER" id="PTHR44329">
    <property type="entry name" value="SERINE/THREONINE-PROTEIN KINASE TNNI3K-RELATED"/>
    <property type="match status" value="1"/>
</dbReference>
<name>A0AAF0Y4L4_9TREE</name>
<feature type="domain" description="Protein kinase" evidence="2">
    <location>
        <begin position="156"/>
        <end position="362"/>
    </location>
</feature>
<evidence type="ECO:0000256" key="1">
    <source>
        <dbReference type="SAM" id="MobiDB-lite"/>
    </source>
</evidence>
<evidence type="ECO:0000259" key="2">
    <source>
        <dbReference type="SMART" id="SM00220"/>
    </source>
</evidence>
<evidence type="ECO:0000313" key="3">
    <source>
        <dbReference type="EMBL" id="WOO77616.1"/>
    </source>
</evidence>
<keyword evidence="3" id="KW-0418">Kinase</keyword>
<dbReference type="EMBL" id="CP086714">
    <property type="protein sequence ID" value="WOO77616.1"/>
    <property type="molecule type" value="Genomic_DNA"/>
</dbReference>
<dbReference type="InterPro" id="IPR051681">
    <property type="entry name" value="Ser/Thr_Kinases-Pseudokinases"/>
</dbReference>
<evidence type="ECO:0000313" key="4">
    <source>
        <dbReference type="Proteomes" id="UP000827549"/>
    </source>
</evidence>
<keyword evidence="4" id="KW-1185">Reference proteome</keyword>
<dbReference type="PROSITE" id="PS00109">
    <property type="entry name" value="PROTEIN_KINASE_TYR"/>
    <property type="match status" value="1"/>
</dbReference>
<dbReference type="Pfam" id="PF00069">
    <property type="entry name" value="Pkinase"/>
    <property type="match status" value="1"/>
</dbReference>
<sequence>MTTDPSLAEGTSEPTEATRTTDPKAAAAAQPANEQRTTDPEAAPHPSGPTRWHHWHRDASAGHAVLQHDGVLYQAVWAPHTLADRVINDNGVPLPSLPVPGARGVKIDGDAVSALSDDEVARLAAPLSEAYWDALGPEHDAEDAARTAQAQASAAFLSLPVIDGAESNAAYHAKVPRSELEVAQLLAARGLPHVVQLLGRTSTQLLTAHAGTSLTDAFFGAPHLFADAAVRRSWVYDVARAVCGLHARGIVHRDLSTNNVVVDGHGRAVLVDLESDGTTGGYGPPEMSRPGFVFDMPADMFGFGMLLWSVQCKNMPRAFTSATMACEGDFAALMRRCTTFKPEDRPTAHEAVVEVERVLRAFGELE</sequence>
<dbReference type="InterPro" id="IPR000719">
    <property type="entry name" value="Prot_kinase_dom"/>
</dbReference>
<dbReference type="RefSeq" id="XP_062623648.1">
    <property type="nucleotide sequence ID" value="XM_062767664.1"/>
</dbReference>
<dbReference type="GO" id="GO:0005524">
    <property type="term" value="F:ATP binding"/>
    <property type="evidence" value="ECO:0007669"/>
    <property type="project" value="InterPro"/>
</dbReference>
<gene>
    <name evidence="3" type="primary">Pim2</name>
    <name evidence="3" type="ORF">LOC62_01G001185</name>
</gene>